<dbReference type="PATRIC" id="fig|93466.3.peg.1281"/>
<keyword evidence="7 10" id="KW-1133">Transmembrane helix</keyword>
<comment type="subcellular location">
    <subcellularLocation>
        <location evidence="1">Cell membrane</location>
        <topology evidence="1">Single-pass membrane protein</topology>
    </subcellularLocation>
</comment>
<keyword evidence="5 10" id="KW-0812">Transmembrane</keyword>
<evidence type="ECO:0000256" key="3">
    <source>
        <dbReference type="ARBA" id="ARBA00022448"/>
    </source>
</evidence>
<dbReference type="GO" id="GO:0005886">
    <property type="term" value="C:plasma membrane"/>
    <property type="evidence" value="ECO:0007669"/>
    <property type="project" value="UniProtKB-SubCell"/>
</dbReference>
<evidence type="ECO:0000256" key="4">
    <source>
        <dbReference type="ARBA" id="ARBA00022475"/>
    </source>
</evidence>
<keyword evidence="3" id="KW-0813">Transport</keyword>
<dbReference type="PRINTS" id="PR01853">
    <property type="entry name" value="YAJCTRNLCASE"/>
</dbReference>
<dbReference type="KEGG" id="fng:JM64_06020"/>
<dbReference type="PANTHER" id="PTHR33909">
    <property type="entry name" value="SEC TRANSLOCON ACCESSORY COMPLEX SUBUNIT YAJC"/>
    <property type="match status" value="1"/>
</dbReference>
<dbReference type="Proteomes" id="UP000077096">
    <property type="component" value="Chromosome"/>
</dbReference>
<feature type="transmembrane region" description="Helical" evidence="10">
    <location>
        <begin position="29"/>
        <end position="50"/>
    </location>
</feature>
<protein>
    <submittedName>
        <fullName evidence="11">Membrane protein</fullName>
    </submittedName>
</protein>
<organism evidence="11 12">
    <name type="scientific">Fervidobacterium pennivorans</name>
    <dbReference type="NCBI Taxonomy" id="93466"/>
    <lineage>
        <taxon>Bacteria</taxon>
        <taxon>Thermotogati</taxon>
        <taxon>Thermotogota</taxon>
        <taxon>Thermotogae</taxon>
        <taxon>Thermotogales</taxon>
        <taxon>Fervidobacteriaceae</taxon>
        <taxon>Fervidobacterium</taxon>
    </lineage>
</organism>
<sequence>MFRVRLVFAGAPDVGATTSTGTQTSASGALMQMLIMLLIFFAMMYFLVILPQRRREKEFRQMIESLKKGDTIITTGGVVGKIVDIKKDVVKIKSANSTELEIHKAYIAKVIKEKEEVKEETESKD</sequence>
<dbReference type="EMBL" id="CP011393">
    <property type="protein sequence ID" value="ANE41563.1"/>
    <property type="molecule type" value="Genomic_DNA"/>
</dbReference>
<dbReference type="AlphaFoldDB" id="A0A172T3Z6"/>
<keyword evidence="6" id="KW-0653">Protein transport</keyword>
<evidence type="ECO:0000256" key="1">
    <source>
        <dbReference type="ARBA" id="ARBA00004162"/>
    </source>
</evidence>
<evidence type="ECO:0000256" key="10">
    <source>
        <dbReference type="SAM" id="Phobius"/>
    </source>
</evidence>
<evidence type="ECO:0000256" key="7">
    <source>
        <dbReference type="ARBA" id="ARBA00022989"/>
    </source>
</evidence>
<dbReference type="Pfam" id="PF02699">
    <property type="entry name" value="YajC"/>
    <property type="match status" value="1"/>
</dbReference>
<evidence type="ECO:0000256" key="9">
    <source>
        <dbReference type="ARBA" id="ARBA00023136"/>
    </source>
</evidence>
<evidence type="ECO:0000256" key="6">
    <source>
        <dbReference type="ARBA" id="ARBA00022927"/>
    </source>
</evidence>
<gene>
    <name evidence="11" type="ORF">JM64_06020</name>
</gene>
<keyword evidence="8" id="KW-0811">Translocation</keyword>
<evidence type="ECO:0000313" key="11">
    <source>
        <dbReference type="EMBL" id="ANE41563.1"/>
    </source>
</evidence>
<keyword evidence="9 10" id="KW-0472">Membrane</keyword>
<evidence type="ECO:0000256" key="8">
    <source>
        <dbReference type="ARBA" id="ARBA00023010"/>
    </source>
</evidence>
<dbReference type="SMART" id="SM01323">
    <property type="entry name" value="YajC"/>
    <property type="match status" value="1"/>
</dbReference>
<name>A0A172T3Z6_FERPE</name>
<dbReference type="NCBIfam" id="TIGR00739">
    <property type="entry name" value="yajC"/>
    <property type="match status" value="1"/>
</dbReference>
<comment type="similarity">
    <text evidence="2">Belongs to the YajC family.</text>
</comment>
<dbReference type="InterPro" id="IPR003849">
    <property type="entry name" value="Preprotein_translocase_YajC"/>
</dbReference>
<evidence type="ECO:0000256" key="2">
    <source>
        <dbReference type="ARBA" id="ARBA00006742"/>
    </source>
</evidence>
<reference evidence="11 12" key="1">
    <citation type="submission" date="2014-08" db="EMBL/GenBank/DDBJ databases">
        <title>Fervidobacterium pennivorans DYC genome.</title>
        <authorList>
            <person name="Wushke S."/>
        </authorList>
    </citation>
    <scope>NUCLEOTIDE SEQUENCE [LARGE SCALE GENOMIC DNA]</scope>
    <source>
        <strain evidence="11 12">DYC</strain>
    </source>
</reference>
<dbReference type="GO" id="GO:0015031">
    <property type="term" value="P:protein transport"/>
    <property type="evidence" value="ECO:0007669"/>
    <property type="project" value="UniProtKB-KW"/>
</dbReference>
<evidence type="ECO:0000256" key="5">
    <source>
        <dbReference type="ARBA" id="ARBA00022692"/>
    </source>
</evidence>
<proteinExistence type="inferred from homology"/>
<accession>A0A172T3Z6</accession>
<dbReference type="PANTHER" id="PTHR33909:SF1">
    <property type="entry name" value="SEC TRANSLOCON ACCESSORY COMPLEX SUBUNIT YAJC"/>
    <property type="match status" value="1"/>
</dbReference>
<keyword evidence="4" id="KW-1003">Cell membrane</keyword>
<evidence type="ECO:0000313" key="12">
    <source>
        <dbReference type="Proteomes" id="UP000077096"/>
    </source>
</evidence>